<keyword evidence="4" id="KW-1185">Reference proteome</keyword>
<feature type="transmembrane region" description="Helical" evidence="2">
    <location>
        <begin position="29"/>
        <end position="46"/>
    </location>
</feature>
<protein>
    <submittedName>
        <fullName evidence="3">Membrane protein FxsA</fullName>
    </submittedName>
</protein>
<dbReference type="PANTHER" id="PTHR35335">
    <property type="entry name" value="UPF0716 PROTEIN FXSA"/>
    <property type="match status" value="1"/>
</dbReference>
<reference evidence="4" key="1">
    <citation type="journal article" date="2019" name="Int. J. Syst. Evol. Microbiol.">
        <title>The Global Catalogue of Microorganisms (GCM) 10K type strain sequencing project: providing services to taxonomists for standard genome sequencing and annotation.</title>
        <authorList>
            <consortium name="The Broad Institute Genomics Platform"/>
            <consortium name="The Broad Institute Genome Sequencing Center for Infectious Disease"/>
            <person name="Wu L."/>
            <person name="Ma J."/>
        </authorList>
    </citation>
    <scope>NUCLEOTIDE SEQUENCE [LARGE SCALE GENOMIC DNA]</scope>
    <source>
        <strain evidence="4">JCM 18542</strain>
    </source>
</reference>
<dbReference type="Proteomes" id="UP001500839">
    <property type="component" value="Unassembled WGS sequence"/>
</dbReference>
<evidence type="ECO:0000313" key="4">
    <source>
        <dbReference type="Proteomes" id="UP001500839"/>
    </source>
</evidence>
<dbReference type="NCBIfam" id="NF008528">
    <property type="entry name" value="PRK11463.1-2"/>
    <property type="match status" value="1"/>
</dbReference>
<accession>A0ABP9CLI7</accession>
<dbReference type="PANTHER" id="PTHR35335:SF1">
    <property type="entry name" value="UPF0716 PROTEIN FXSA"/>
    <property type="match status" value="1"/>
</dbReference>
<gene>
    <name evidence="3" type="primary">fxsA</name>
    <name evidence="3" type="ORF">GCM10023353_18450</name>
</gene>
<keyword evidence="2" id="KW-0812">Transmembrane</keyword>
<keyword evidence="2" id="KW-1133">Transmembrane helix</keyword>
<dbReference type="InterPro" id="IPR007313">
    <property type="entry name" value="FxsA"/>
</dbReference>
<dbReference type="EMBL" id="BAABKQ010000001">
    <property type="protein sequence ID" value="GAA4813737.1"/>
    <property type="molecule type" value="Genomic_DNA"/>
</dbReference>
<keyword evidence="2" id="KW-0472">Membrane</keyword>
<feature type="transmembrane region" description="Helical" evidence="2">
    <location>
        <begin position="81"/>
        <end position="106"/>
    </location>
</feature>
<dbReference type="RefSeq" id="WP_200171728.1">
    <property type="nucleotide sequence ID" value="NZ_BAABKQ010000001.1"/>
</dbReference>
<sequence>MFRLLFLVYLVVEIAAVWAVTAWIGFGWAILLVMAGTAAGVIALGVKTRRWAESVSQARTAQGRPRATGNRGPMQAMADGSLSATGVGLLMVPGLVTSVAGLLLLFPPTRRLLSPVVVALGLRRFPVIGVVAARTARSGGAAGADGDVIGGEVVDGEVVDGEVVDNGADGQVFDHGSGASGYETVFPPVLPPSSGGRAR</sequence>
<organism evidence="3 4">
    <name type="scientific">Tomitella cavernea</name>
    <dbReference type="NCBI Taxonomy" id="1387982"/>
    <lineage>
        <taxon>Bacteria</taxon>
        <taxon>Bacillati</taxon>
        <taxon>Actinomycetota</taxon>
        <taxon>Actinomycetes</taxon>
        <taxon>Mycobacteriales</taxon>
        <taxon>Tomitella</taxon>
    </lineage>
</organism>
<evidence type="ECO:0000313" key="3">
    <source>
        <dbReference type="EMBL" id="GAA4813737.1"/>
    </source>
</evidence>
<comment type="caution">
    <text evidence="3">The sequence shown here is derived from an EMBL/GenBank/DDBJ whole genome shotgun (WGS) entry which is preliminary data.</text>
</comment>
<dbReference type="Pfam" id="PF04186">
    <property type="entry name" value="FxsA"/>
    <property type="match status" value="1"/>
</dbReference>
<evidence type="ECO:0000256" key="2">
    <source>
        <dbReference type="SAM" id="Phobius"/>
    </source>
</evidence>
<evidence type="ECO:0000256" key="1">
    <source>
        <dbReference type="SAM" id="MobiDB-lite"/>
    </source>
</evidence>
<name>A0ABP9CLI7_9ACTN</name>
<feature type="region of interest" description="Disordered" evidence="1">
    <location>
        <begin position="178"/>
        <end position="199"/>
    </location>
</feature>
<proteinExistence type="predicted"/>